<proteinExistence type="predicted"/>
<accession>A0ABV9Q1E0</accession>
<comment type="caution">
    <text evidence="1">The sequence shown here is derived from an EMBL/GenBank/DDBJ whole genome shotgun (WGS) entry which is preliminary data.</text>
</comment>
<name>A0ABV9Q1E0_9BACL</name>
<evidence type="ECO:0000313" key="1">
    <source>
        <dbReference type="EMBL" id="MFC4767604.1"/>
    </source>
</evidence>
<dbReference type="RefSeq" id="WP_380025526.1">
    <property type="nucleotide sequence ID" value="NZ_JBHSHC010000079.1"/>
</dbReference>
<reference evidence="2" key="1">
    <citation type="journal article" date="2019" name="Int. J. Syst. Evol. Microbiol.">
        <title>The Global Catalogue of Microorganisms (GCM) 10K type strain sequencing project: providing services to taxonomists for standard genome sequencing and annotation.</title>
        <authorList>
            <consortium name="The Broad Institute Genomics Platform"/>
            <consortium name="The Broad Institute Genome Sequencing Center for Infectious Disease"/>
            <person name="Wu L."/>
            <person name="Ma J."/>
        </authorList>
    </citation>
    <scope>NUCLEOTIDE SEQUENCE [LARGE SCALE GENOMIC DNA]</scope>
    <source>
        <strain evidence="2">WYCCWR 12678</strain>
    </source>
</reference>
<gene>
    <name evidence="1" type="ORF">ACFO8Q_09545</name>
</gene>
<sequence>MLARIAGFLLFIFCLGLPAAIITLGQATSVISSAAFTYPENLSGAEAEEEIAEIDAEPNGQKQTTLLPANRDRDLRKFPYPYGAMFAFASDIDDTTPREFAMYHRFLNTKEMTPAGPGLGLDVGDTMWVYMGNNVYPKVDYKGESVEAVMTFNRYLDPKSFKNAKLLKHYFDAGWVDGLHSFGDFIRKDPKDVVFSRELAVAAWENLNQAGIHPVYWINHGNEANKQNFGGYHPLKFTRYQAGDDPKSPYYHTDITIRNGVRFVWNSVGEDQFGQDSPIFPIQLRDGQKIWGFHRYTHEVVNGKIDWAWSADDGDFYRFLTKERLEQLIANKQYCIFAQHFGGSTSEFPFIFAKDVEALRTLADYHHSGKILVARTSRLLNYSVAQQFVHYVTAQRNGRTVIAIKSIQDPLFGKQEVTIDKVRGLTFYVDDPQNAKIVINRRAVPKEEIQINPPDETGRPSIGIKWFAQDSKDYSLNAPAE</sequence>
<protein>
    <submittedName>
        <fullName evidence="1">Uncharacterized protein</fullName>
    </submittedName>
</protein>
<dbReference type="EMBL" id="JBHSHC010000079">
    <property type="protein sequence ID" value="MFC4767604.1"/>
    <property type="molecule type" value="Genomic_DNA"/>
</dbReference>
<keyword evidence="2" id="KW-1185">Reference proteome</keyword>
<organism evidence="1 2">
    <name type="scientific">Effusibacillus consociatus</name>
    <dbReference type="NCBI Taxonomy" id="1117041"/>
    <lineage>
        <taxon>Bacteria</taxon>
        <taxon>Bacillati</taxon>
        <taxon>Bacillota</taxon>
        <taxon>Bacilli</taxon>
        <taxon>Bacillales</taxon>
        <taxon>Alicyclobacillaceae</taxon>
        <taxon>Effusibacillus</taxon>
    </lineage>
</organism>
<evidence type="ECO:0000313" key="2">
    <source>
        <dbReference type="Proteomes" id="UP001596002"/>
    </source>
</evidence>
<dbReference type="Proteomes" id="UP001596002">
    <property type="component" value="Unassembled WGS sequence"/>
</dbReference>